<dbReference type="Gene3D" id="3.40.50.300">
    <property type="entry name" value="P-loop containing nucleotide triphosphate hydrolases"/>
    <property type="match status" value="1"/>
</dbReference>
<evidence type="ECO:0000259" key="2">
    <source>
        <dbReference type="Pfam" id="PF13191"/>
    </source>
</evidence>
<dbReference type="SUPFAM" id="SSF52540">
    <property type="entry name" value="P-loop containing nucleoside triphosphate hydrolases"/>
    <property type="match status" value="1"/>
</dbReference>
<feature type="region of interest" description="Disordered" evidence="1">
    <location>
        <begin position="484"/>
        <end position="520"/>
    </location>
</feature>
<proteinExistence type="predicted"/>
<protein>
    <recommendedName>
        <fullName evidence="2">Orc1-like AAA ATPase domain-containing protein</fullName>
    </recommendedName>
</protein>
<evidence type="ECO:0000256" key="1">
    <source>
        <dbReference type="SAM" id="MobiDB-lite"/>
    </source>
</evidence>
<dbReference type="Pfam" id="PF13191">
    <property type="entry name" value="AAA_16"/>
    <property type="match status" value="1"/>
</dbReference>
<accession>A0A7S4N4G3</accession>
<dbReference type="PANTHER" id="PTHR43642:SF1">
    <property type="entry name" value="HYBRID SIGNAL TRANSDUCTION HISTIDINE KINASE G"/>
    <property type="match status" value="1"/>
</dbReference>
<dbReference type="PANTHER" id="PTHR43642">
    <property type="entry name" value="HYBRID SIGNAL TRANSDUCTION HISTIDINE KINASE G"/>
    <property type="match status" value="1"/>
</dbReference>
<sequence>MLPEAEAGIQGAPEGCTRARPLPTIVTLARTQNNHLRRDLESERKENCEDVAHSTSSSHEDLSYVDDYPSPLVSFRAGAGEAGGGGRAVGVAPPASASDEWYSARKTKEVGTGGDAARRSGSLVRLLACPGDSAILSETVCIARAQIEVFAATAEDVKNRLHNCGVRDSIEEGRVGIRCVHCARERAAAAASGGKTVKLSRGAISYPKTMRLVNQAVRNWQRNHLMQCPFMPEGVKKRCLELKQGTKQQQSAKASASYWHDCLTQIGVIDTGRGVRLRNSVFEDSDEADHGPSNCEPLVNGSNHHALHDLNASVNTAAGHAARSDAADLTVMVVRQSPACVDIPKGFAIGQKSKSPAGNIDKSSVGTCEAQTAHSSTIRSEVFDLDPAAFDQSSSASTLIPERIGLTERVKMARDVVQVMTEIQPVWNSIDGGDAVEHRQKELHSLGVELYELFTGNRPFDDADDGRKSCSAEDATLLSLLGPSGPLSEHLGDNPLETNSSLPSKQNFKRKKQRDTDRNKKYVPLSELGFPVSLCTLVSNLLDATDANLDDVCAYGSVIEVHEDLGLMAYQPNRFLFDHNSAQAGEMQQLIFLPDSLYGRKHEVAKLLDAYQQMIFRAGTSPGANNVILLSGYSGTGKSSLVRNVQKQFVEMGACFVSGKFDSMCQMKPLSAVMSALNEYCHILAKNVARIDRVREAVLVALGEEVHVLAALIPKLAEILPEVGEQPSTSNSIWMPEAQHRIAFLIRLLLRSTCTKETPMVLFLDDLQWADSSSLELMRSLVTDPMLDSLLCIGSYRDNDVWEGHPLLECLRSIQRSGRTYTTQVCTSNLHLADINGLVSDALHMLPRTTRSLSETVLQKTGGNALFVKQFLTSLYDEGLLRYSLLSRRWEWDINTIRSKSIENNVVELMKGKLLRLAPEVHSALRIAAAFGSQCQEEILQVIDSDPCHLMSTAASLEVAVAEGLMAKVDGPAYRFSHDQIQNAAYMLIPETERGAHHLGIGRSLWRQSTEEEIEKYLFSIVDQCNRGAYHIADHDEKINLAQLSFIAGQKAAAMSAFLSASTYLKAGIKLMQETDWDQHRDLCFGLHNLEAEMEYILGNVDEVKVQVDNVIRRGRTLQEKLRAYYTFVQSSGSHSNTRDAFDTGITVLGFLGESIPPEVTQLELRQELTKTQILLSKNSENDLQKMKTMSDSNKMEAMRFFGLVLFYAYSVRQEYFPLIACRMVQLSLSYGVCRESAIAFAAHGMSVCGLVGDAGCGYRLGKIALLILNRFNASECLPRVFLGIYGFINDWTDPLQSSLPCLKQAVEVGLSKGDTEYAMINAQYYQGTSLASGKPLGALFSEMNGYANQMLELNQHLIYTLNRPLRQFALNLLGKSADPVKLVGEVMDEGAMLDLAEEKGSATLSSVVYLYRMWLEFLFGQYEHAAETAEKNKDVEKNNMGRFGNVCNHFFYYGLTAIVLARKQGRSAWEGAINTTMGKMSKWAKSAPWNCDHKLELMIAEYSYLENNLMAAAKAYDSAIASANKHRFVHEEALALERAGIFYLETGNHSTASGYFARAHACYLQWEAHSKAAHVERYM</sequence>
<dbReference type="InterPro" id="IPR053159">
    <property type="entry name" value="Hybrid_Histidine_Kinase"/>
</dbReference>
<reference evidence="3" key="1">
    <citation type="submission" date="2021-01" db="EMBL/GenBank/DDBJ databases">
        <authorList>
            <person name="Corre E."/>
            <person name="Pelletier E."/>
            <person name="Niang G."/>
            <person name="Scheremetjew M."/>
            <person name="Finn R."/>
            <person name="Kale V."/>
            <person name="Holt S."/>
            <person name="Cochrane G."/>
            <person name="Meng A."/>
            <person name="Brown T."/>
            <person name="Cohen L."/>
        </authorList>
    </citation>
    <scope>NUCLEOTIDE SEQUENCE</scope>
    <source>
        <strain evidence="3">Isolate 1302-5</strain>
    </source>
</reference>
<dbReference type="InterPro" id="IPR027417">
    <property type="entry name" value="P-loop_NTPase"/>
</dbReference>
<gene>
    <name evidence="3" type="ORF">OAUR00152_LOCUS28252</name>
</gene>
<feature type="compositionally biased region" description="Basic and acidic residues" evidence="1">
    <location>
        <begin position="38"/>
        <end position="62"/>
    </location>
</feature>
<dbReference type="EMBL" id="HBKQ01040974">
    <property type="protein sequence ID" value="CAE2264411.1"/>
    <property type="molecule type" value="Transcribed_RNA"/>
</dbReference>
<dbReference type="InterPro" id="IPR041664">
    <property type="entry name" value="AAA_16"/>
</dbReference>
<feature type="domain" description="Orc1-like AAA ATPase" evidence="2">
    <location>
        <begin position="597"/>
        <end position="791"/>
    </location>
</feature>
<feature type="compositionally biased region" description="Polar residues" evidence="1">
    <location>
        <begin position="496"/>
        <end position="506"/>
    </location>
</feature>
<feature type="region of interest" description="Disordered" evidence="1">
    <location>
        <begin position="38"/>
        <end position="63"/>
    </location>
</feature>
<evidence type="ECO:0000313" key="3">
    <source>
        <dbReference type="EMBL" id="CAE2264411.1"/>
    </source>
</evidence>
<organism evidence="3">
    <name type="scientific">Odontella aurita</name>
    <dbReference type="NCBI Taxonomy" id="265563"/>
    <lineage>
        <taxon>Eukaryota</taxon>
        <taxon>Sar</taxon>
        <taxon>Stramenopiles</taxon>
        <taxon>Ochrophyta</taxon>
        <taxon>Bacillariophyta</taxon>
        <taxon>Mediophyceae</taxon>
        <taxon>Biddulphiophycidae</taxon>
        <taxon>Eupodiscales</taxon>
        <taxon>Odontellaceae</taxon>
        <taxon>Odontella</taxon>
    </lineage>
</organism>
<name>A0A7S4N4G3_9STRA</name>